<evidence type="ECO:0000313" key="3">
    <source>
        <dbReference type="Proteomes" id="UP001165060"/>
    </source>
</evidence>
<reference evidence="2 3" key="1">
    <citation type="journal article" date="2023" name="Commun. Biol.">
        <title>Genome analysis of Parmales, the sister group of diatoms, reveals the evolutionary specialization of diatoms from phago-mixotrophs to photoautotrophs.</title>
        <authorList>
            <person name="Ban H."/>
            <person name="Sato S."/>
            <person name="Yoshikawa S."/>
            <person name="Yamada K."/>
            <person name="Nakamura Y."/>
            <person name="Ichinomiya M."/>
            <person name="Sato N."/>
            <person name="Blanc-Mathieu R."/>
            <person name="Endo H."/>
            <person name="Kuwata A."/>
            <person name="Ogata H."/>
        </authorList>
    </citation>
    <scope>NUCLEOTIDE SEQUENCE [LARGE SCALE GENOMIC DNA]</scope>
</reference>
<name>A0ABQ6MUD2_9STRA</name>
<dbReference type="Pfam" id="PF05270">
    <property type="entry name" value="AbfB"/>
    <property type="match status" value="1"/>
</dbReference>
<dbReference type="Gene3D" id="2.80.10.50">
    <property type="match status" value="1"/>
</dbReference>
<feature type="non-terminal residue" evidence="2">
    <location>
        <position position="1"/>
    </location>
</feature>
<evidence type="ECO:0000259" key="1">
    <source>
        <dbReference type="Pfam" id="PF05270"/>
    </source>
</evidence>
<dbReference type="EMBL" id="BRYB01003253">
    <property type="protein sequence ID" value="GMI33535.1"/>
    <property type="molecule type" value="Genomic_DNA"/>
</dbReference>
<evidence type="ECO:0000313" key="2">
    <source>
        <dbReference type="EMBL" id="GMI33535.1"/>
    </source>
</evidence>
<dbReference type="InterPro" id="IPR007934">
    <property type="entry name" value="AbfB_ABD"/>
</dbReference>
<comment type="caution">
    <text evidence="2">The sequence shown here is derived from an EMBL/GenBank/DDBJ whole genome shotgun (WGS) entry which is preliminary data.</text>
</comment>
<dbReference type="Gene3D" id="2.60.120.200">
    <property type="match status" value="2"/>
</dbReference>
<proteinExistence type="predicted"/>
<dbReference type="SUPFAM" id="SSF110221">
    <property type="entry name" value="AbfB domain"/>
    <property type="match status" value="1"/>
</dbReference>
<sequence length="487" mass="51830">KYSLSGSSNFSISCVVKTAASAGTILGKAFQGGLWKRGDSGQGKLLFIREGKVCFDIGWVGCITGQTSVSDGHSHTISLCFDGSQYVIYVDGRMEASGLHAVADDPSTTYVVGKAVGHRVDSRGVCNGDMAPHLQGSVVSVVYHPSAGAVGTPAPVKSLPDTYSLSGSTDFSLSCVVTTRARAGTIFAKAFQSGLWRGGDQGQGKLLFIRDSKVCFDIGWVGCITGRTNVSDGHPHTVALCFSQNQYVIYVDGRKEAAGLHAVPDDPSTTWILGKAVCHRVDSGGVCNGSMAPDLNGSVESIEYNGSPDVATATAVPISDEVSQIPLASVSIGGLQGAAPAEAEYVVVPPKKAGACAIRSSNYPNHCWTIEGPERVFIRDGAPTHLQIVPGLHFGQGGAISFMRDGKYLRHCNFDLRWHPNDGSELFRLDATFIAVPALNGRPRYVSYRSVNFPDHYIGHRSYRLKIAQSKDSQLHRDDASFLPESA</sequence>
<keyword evidence="3" id="KW-1185">Reference proteome</keyword>
<dbReference type="InterPro" id="IPR013320">
    <property type="entry name" value="ConA-like_dom_sf"/>
</dbReference>
<protein>
    <recommendedName>
        <fullName evidence="1">Alpha-L-arabinofuranosidase B arabinose-binding domain-containing protein</fullName>
    </recommendedName>
</protein>
<feature type="domain" description="Alpha-L-arabinofuranosidase B arabinose-binding" evidence="1">
    <location>
        <begin position="387"/>
        <end position="482"/>
    </location>
</feature>
<dbReference type="Proteomes" id="UP001165060">
    <property type="component" value="Unassembled WGS sequence"/>
</dbReference>
<gene>
    <name evidence="2" type="ORF">TeGR_g6220</name>
</gene>
<accession>A0ABQ6MUD2</accession>
<dbReference type="SUPFAM" id="SSF49899">
    <property type="entry name" value="Concanavalin A-like lectins/glucanases"/>
    <property type="match status" value="2"/>
</dbReference>
<organism evidence="2 3">
    <name type="scientific">Tetraparma gracilis</name>
    <dbReference type="NCBI Taxonomy" id="2962635"/>
    <lineage>
        <taxon>Eukaryota</taxon>
        <taxon>Sar</taxon>
        <taxon>Stramenopiles</taxon>
        <taxon>Ochrophyta</taxon>
        <taxon>Bolidophyceae</taxon>
        <taxon>Parmales</taxon>
        <taxon>Triparmaceae</taxon>
        <taxon>Tetraparma</taxon>
    </lineage>
</organism>
<dbReference type="InterPro" id="IPR036195">
    <property type="entry name" value="AbfB_ABD_sf"/>
</dbReference>